<keyword evidence="4" id="KW-0732">Signal</keyword>
<feature type="region of interest" description="Disordered" evidence="6">
    <location>
        <begin position="586"/>
        <end position="605"/>
    </location>
</feature>
<sequence>MILLIFVVFFQISCEKDSDLFAEAILLPENPTELENGSADEEAKDSLVSKTVMLSPINDAYVQEGKGYDDQIIRVQTNDRTSYLMFDLSVIEGELENVELQLTIDSDAGDGTIKIFKGTHNDWSENKLSATSAPGKDSEIAAFSKVFNTGVTENIVINKNLITNEKISLVLEQENGNDFSITSKENPNKMGPKLAVTYRTTKGEPQEEEANPNDSQTSSTEPFAYELKAFPTAVGFGKNATGGRGGKVIHVTNLNDNGPGSLRDALKSKGTRTVVFDVGGNIVLKSPLLLGSSNFTQNKAEENITIAGQTAPFPGITITGHGLNIYTSNVIIRYLTIRPNNSGDGEDAIRVRNWGTGGYVQSNIILDHVTLSHATDENIEYNGGSSFATRVTDFTLQNSMIGKGNSAYNMLIGDYAYNATIYGNYFSHENDRSVFFGYGLDKENAEMINNVIYGFQGATNIAYGSVVDLIGNVYKAFANTTPRWNVISYQANKTNNPNATETDGGLYVENNYFVNPMPAGTYDSGISAYLKTSRVITSSSISSWESTQRGIENLVFNSNVGNSIHRDALDKQLLADYATGGGGLSNISVPSKTATSRPDNYDTDKDGMADSWEIATFGDLSKTATGKDLNADYTNLEVFLHSLLQ</sequence>
<evidence type="ECO:0000313" key="9">
    <source>
        <dbReference type="Proteomes" id="UP001549773"/>
    </source>
</evidence>
<dbReference type="NCBIfam" id="NF033679">
    <property type="entry name" value="DNRLRE_dom"/>
    <property type="match status" value="1"/>
</dbReference>
<dbReference type="Gene3D" id="2.160.20.10">
    <property type="entry name" value="Single-stranded right-handed beta-helix, Pectin lyase-like"/>
    <property type="match status" value="1"/>
</dbReference>
<dbReference type="RefSeq" id="WP_354619056.1">
    <property type="nucleotide sequence ID" value="NZ_JBEWYP010000007.1"/>
</dbReference>
<gene>
    <name evidence="8" type="ORF">ABXZ32_12725</name>
</gene>
<keyword evidence="5" id="KW-0325">Glycoprotein</keyword>
<proteinExistence type="predicted"/>
<dbReference type="SUPFAM" id="SSF51126">
    <property type="entry name" value="Pectin lyase-like"/>
    <property type="match status" value="1"/>
</dbReference>
<evidence type="ECO:0000256" key="4">
    <source>
        <dbReference type="ARBA" id="ARBA00022729"/>
    </source>
</evidence>
<dbReference type="InterPro" id="IPR011050">
    <property type="entry name" value="Pectin_lyase_fold/virulence"/>
</dbReference>
<evidence type="ECO:0000256" key="6">
    <source>
        <dbReference type="SAM" id="MobiDB-lite"/>
    </source>
</evidence>
<dbReference type="InterPro" id="IPR012334">
    <property type="entry name" value="Pectin_lyas_fold"/>
</dbReference>
<comment type="subcellular location">
    <subcellularLocation>
        <location evidence="1">Secreted</location>
    </subcellularLocation>
</comment>
<protein>
    <submittedName>
        <fullName evidence="8">DNRLRE domain-containing protein</fullName>
    </submittedName>
</protein>
<feature type="compositionally biased region" description="Polar residues" evidence="6">
    <location>
        <begin position="586"/>
        <end position="598"/>
    </location>
</feature>
<accession>A0ABV2TYB0</accession>
<dbReference type="Proteomes" id="UP001549773">
    <property type="component" value="Unassembled WGS sequence"/>
</dbReference>
<dbReference type="EMBL" id="JBEWYP010000007">
    <property type="protein sequence ID" value="MET7030265.1"/>
    <property type="molecule type" value="Genomic_DNA"/>
</dbReference>
<evidence type="ECO:0000256" key="2">
    <source>
        <dbReference type="ARBA" id="ARBA00022525"/>
    </source>
</evidence>
<comment type="caution">
    <text evidence="8">The sequence shown here is derived from an EMBL/GenBank/DDBJ whole genome shotgun (WGS) entry which is preliminary data.</text>
</comment>
<keyword evidence="9" id="KW-1185">Reference proteome</keyword>
<feature type="domain" description="Carbohydrate-binding module family 96" evidence="7">
    <location>
        <begin position="51"/>
        <end position="197"/>
    </location>
</feature>
<name>A0ABV2TYB0_9FLAO</name>
<dbReference type="InterPro" id="IPR052063">
    <property type="entry name" value="Polysaccharide_Lyase_1"/>
</dbReference>
<evidence type="ECO:0000256" key="3">
    <source>
        <dbReference type="ARBA" id="ARBA00022723"/>
    </source>
</evidence>
<dbReference type="PANTHER" id="PTHR42970:SF1">
    <property type="entry name" value="PECTATE LYASE C-RELATED"/>
    <property type="match status" value="1"/>
</dbReference>
<evidence type="ECO:0000259" key="7">
    <source>
        <dbReference type="Pfam" id="PF24517"/>
    </source>
</evidence>
<evidence type="ECO:0000256" key="5">
    <source>
        <dbReference type="ARBA" id="ARBA00023180"/>
    </source>
</evidence>
<dbReference type="InterPro" id="IPR055372">
    <property type="entry name" value="CBM96"/>
</dbReference>
<evidence type="ECO:0000256" key="1">
    <source>
        <dbReference type="ARBA" id="ARBA00004613"/>
    </source>
</evidence>
<keyword evidence="2" id="KW-0964">Secreted</keyword>
<reference evidence="8 9" key="1">
    <citation type="submission" date="2024-07" db="EMBL/GenBank/DDBJ databases">
        <title>The genome sequence of type strain Sediminicola luteus GDMCC 1.2596T.</title>
        <authorList>
            <person name="Liu Y."/>
        </authorList>
    </citation>
    <scope>NUCLEOTIDE SEQUENCE [LARGE SCALE GENOMIC DNA]</scope>
    <source>
        <strain evidence="8 9">GDMCC 1.2596</strain>
    </source>
</reference>
<dbReference type="PANTHER" id="PTHR42970">
    <property type="entry name" value="PECTATE LYASE C-RELATED"/>
    <property type="match status" value="1"/>
</dbReference>
<organism evidence="8 9">
    <name type="scientific">Sediminicola luteus</name>
    <dbReference type="NCBI Taxonomy" id="319238"/>
    <lineage>
        <taxon>Bacteria</taxon>
        <taxon>Pseudomonadati</taxon>
        <taxon>Bacteroidota</taxon>
        <taxon>Flavobacteriia</taxon>
        <taxon>Flavobacteriales</taxon>
        <taxon>Flavobacteriaceae</taxon>
        <taxon>Sediminicola</taxon>
    </lineage>
</organism>
<keyword evidence="3" id="KW-0479">Metal-binding</keyword>
<dbReference type="Pfam" id="PF24517">
    <property type="entry name" value="CBM96"/>
    <property type="match status" value="1"/>
</dbReference>
<evidence type="ECO:0000313" key="8">
    <source>
        <dbReference type="EMBL" id="MET7030265.1"/>
    </source>
</evidence>